<dbReference type="Gene3D" id="1.20.1420.30">
    <property type="entry name" value="NCX, central ion-binding region"/>
    <property type="match status" value="2"/>
</dbReference>
<keyword evidence="8 10" id="KW-0406">Ion transport</keyword>
<proteinExistence type="inferred from homology"/>
<evidence type="ECO:0000313" key="13">
    <source>
        <dbReference type="EMBL" id="KAK4644353.1"/>
    </source>
</evidence>
<feature type="transmembrane region" description="Helical" evidence="10">
    <location>
        <begin position="161"/>
        <end position="179"/>
    </location>
</feature>
<evidence type="ECO:0000256" key="3">
    <source>
        <dbReference type="ARBA" id="ARBA00022448"/>
    </source>
</evidence>
<feature type="transmembrane region" description="Helical" evidence="10">
    <location>
        <begin position="389"/>
        <end position="411"/>
    </location>
</feature>
<dbReference type="RefSeq" id="XP_062733329.1">
    <property type="nucleotide sequence ID" value="XM_062877547.1"/>
</dbReference>
<evidence type="ECO:0000256" key="6">
    <source>
        <dbReference type="ARBA" id="ARBA00022837"/>
    </source>
</evidence>
<comment type="similarity">
    <text evidence="2 10">Belongs to the Ca(2+):cation antiporter (CaCA) (TC 2.A.19) family.</text>
</comment>
<protein>
    <recommendedName>
        <fullName evidence="10">Vacuolar calcium ion transporter</fullName>
    </recommendedName>
</protein>
<accession>A0ABR0FLL6</accession>
<reference evidence="13 14" key="1">
    <citation type="journal article" date="2023" name="bioRxiv">
        <title>High-quality genome assemblies of four members of thePodospora anserinaspecies complex.</title>
        <authorList>
            <person name="Ament-Velasquez S.L."/>
            <person name="Vogan A.A."/>
            <person name="Wallerman O."/>
            <person name="Hartmann F."/>
            <person name="Gautier V."/>
            <person name="Silar P."/>
            <person name="Giraud T."/>
            <person name="Johannesson H."/>
        </authorList>
    </citation>
    <scope>NUCLEOTIDE SEQUENCE [LARGE SCALE GENOMIC DNA]</scope>
    <source>
        <strain evidence="13 14">CBS 112042</strain>
    </source>
</reference>
<feature type="compositionally biased region" description="Polar residues" evidence="11">
    <location>
        <begin position="53"/>
        <end position="73"/>
    </location>
</feature>
<evidence type="ECO:0000256" key="4">
    <source>
        <dbReference type="ARBA" id="ARBA00022568"/>
    </source>
</evidence>
<sequence length="551" mass="59702">MSASSPPPRGPPGSDTPELAPTQVTSLLLEQYLSASSQPGQQHPPHQPPPPQEITNPNNDMKPSPSHTITQEKPTLSTSTSRQPSSRTATAQGEVLPDNGALPLHNNNNNLGLKLSRTRTAAQAVKRSLQIRHTGESHRSGIHPFHFLRIVYQSSSRASRMVNFLWPVVPVAIAVRYALTPSPTANLVIFILAYLAMVPCANLIGFAGQELSRKFAHVWGVLVETTLGSLVEIIMFIVLITREQKEGGIDYVQVIKAAILGSVLATMLLCLGLCFFAGGLRREETGFSDAVSEAGSGLLLTAGFGLAIPTVFHHSLINSGKLPEEELISKTIEISRSMAVLLLIAYLIYVFFQAHTHHGIYDAIFVADEARDEDRHNPKYSHHSNRLTLTECCLALAVSIALVTVIAITLVDQIHNLVTERHVSDAFVGLILVPLVEKAAEHLTAVDEAYDNQMNFALSHVLGATLQTVMFNAPLVVIVGWGLGKPMGLNFEVFDLAVLLLAILTVGNFLRDQKSNYLEGALCVIVYVGIAVAALYYPNPHHGSSEGVGHH</sequence>
<dbReference type="PANTHER" id="PTHR31503:SF14">
    <property type="entry name" value="VACUOLAR CALCIUM ION TRANSPORTER"/>
    <property type="match status" value="1"/>
</dbReference>
<feature type="compositionally biased region" description="Pro residues" evidence="11">
    <location>
        <begin position="1"/>
        <end position="11"/>
    </location>
</feature>
<feature type="compositionally biased region" description="Low complexity" evidence="11">
    <location>
        <begin position="74"/>
        <end position="91"/>
    </location>
</feature>
<evidence type="ECO:0000256" key="9">
    <source>
        <dbReference type="ARBA" id="ARBA00023136"/>
    </source>
</evidence>
<dbReference type="PANTHER" id="PTHR31503">
    <property type="entry name" value="VACUOLAR CALCIUM ION TRANSPORTER"/>
    <property type="match status" value="1"/>
</dbReference>
<feature type="transmembrane region" description="Helical" evidence="10">
    <location>
        <begin position="185"/>
        <end position="206"/>
    </location>
</feature>
<organism evidence="13 14">
    <name type="scientific">Podospora bellae-mahoneyi</name>
    <dbReference type="NCBI Taxonomy" id="2093777"/>
    <lineage>
        <taxon>Eukaryota</taxon>
        <taxon>Fungi</taxon>
        <taxon>Dikarya</taxon>
        <taxon>Ascomycota</taxon>
        <taxon>Pezizomycotina</taxon>
        <taxon>Sordariomycetes</taxon>
        <taxon>Sordariomycetidae</taxon>
        <taxon>Sordariales</taxon>
        <taxon>Podosporaceae</taxon>
        <taxon>Podospora</taxon>
    </lineage>
</organism>
<feature type="transmembrane region" description="Helical" evidence="10">
    <location>
        <begin position="334"/>
        <end position="352"/>
    </location>
</feature>
<dbReference type="InterPro" id="IPR004837">
    <property type="entry name" value="NaCa_Exmemb"/>
</dbReference>
<feature type="transmembrane region" description="Helical" evidence="10">
    <location>
        <begin position="253"/>
        <end position="278"/>
    </location>
</feature>
<keyword evidence="5 10" id="KW-0812">Transmembrane</keyword>
<keyword evidence="10" id="KW-0050">Antiport</keyword>
<dbReference type="InterPro" id="IPR004713">
    <property type="entry name" value="CaH_exchang"/>
</dbReference>
<keyword evidence="4 10" id="KW-0109">Calcium transport</keyword>
<evidence type="ECO:0000256" key="11">
    <source>
        <dbReference type="SAM" id="MobiDB-lite"/>
    </source>
</evidence>
<feature type="domain" description="Sodium/calcium exchanger membrane region" evidence="12">
    <location>
        <begin position="395"/>
        <end position="534"/>
    </location>
</feature>
<keyword evidence="6 10" id="KW-0106">Calcium</keyword>
<gene>
    <name evidence="13" type="ORF">QC761_304020</name>
</gene>
<evidence type="ECO:0000256" key="5">
    <source>
        <dbReference type="ARBA" id="ARBA00022692"/>
    </source>
</evidence>
<evidence type="ECO:0000259" key="12">
    <source>
        <dbReference type="Pfam" id="PF01699"/>
    </source>
</evidence>
<feature type="transmembrane region" description="Helical" evidence="10">
    <location>
        <begin position="218"/>
        <end position="241"/>
    </location>
</feature>
<feature type="transmembrane region" description="Helical" evidence="10">
    <location>
        <begin position="290"/>
        <end position="314"/>
    </location>
</feature>
<feature type="domain" description="Sodium/calcium exchanger membrane region" evidence="12">
    <location>
        <begin position="187"/>
        <end position="353"/>
    </location>
</feature>
<name>A0ABR0FLL6_9PEZI</name>
<evidence type="ECO:0000256" key="1">
    <source>
        <dbReference type="ARBA" id="ARBA00004127"/>
    </source>
</evidence>
<comment type="caution">
    <text evidence="13">The sequence shown here is derived from an EMBL/GenBank/DDBJ whole genome shotgun (WGS) entry which is preliminary data.</text>
</comment>
<evidence type="ECO:0000256" key="7">
    <source>
        <dbReference type="ARBA" id="ARBA00022989"/>
    </source>
</evidence>
<keyword evidence="7 10" id="KW-1133">Transmembrane helix</keyword>
<dbReference type="GeneID" id="87897029"/>
<keyword evidence="10" id="KW-0926">Vacuole</keyword>
<evidence type="ECO:0000256" key="8">
    <source>
        <dbReference type="ARBA" id="ARBA00023065"/>
    </source>
</evidence>
<keyword evidence="14" id="KW-1185">Reference proteome</keyword>
<comment type="subcellular location">
    <subcellularLocation>
        <location evidence="1">Endomembrane system</location>
        <topology evidence="1">Multi-pass membrane protein</topology>
    </subcellularLocation>
    <subcellularLocation>
        <location evidence="10">Vacuole membrane</location>
    </subcellularLocation>
</comment>
<evidence type="ECO:0000256" key="10">
    <source>
        <dbReference type="RuleBase" id="RU365028"/>
    </source>
</evidence>
<feature type="compositionally biased region" description="Polar residues" evidence="11">
    <location>
        <begin position="22"/>
        <end position="37"/>
    </location>
</feature>
<comment type="caution">
    <text evidence="10">Lacks conserved residue(s) required for the propagation of feature annotation.</text>
</comment>
<dbReference type="EMBL" id="JAFFGZ010000005">
    <property type="protein sequence ID" value="KAK4644353.1"/>
    <property type="molecule type" value="Genomic_DNA"/>
</dbReference>
<feature type="region of interest" description="Disordered" evidence="11">
    <location>
        <begin position="1"/>
        <end position="91"/>
    </location>
</feature>
<keyword evidence="9 10" id="KW-0472">Membrane</keyword>
<evidence type="ECO:0000313" key="14">
    <source>
        <dbReference type="Proteomes" id="UP001322138"/>
    </source>
</evidence>
<feature type="transmembrane region" description="Helical" evidence="10">
    <location>
        <begin position="517"/>
        <end position="537"/>
    </location>
</feature>
<dbReference type="Proteomes" id="UP001322138">
    <property type="component" value="Unassembled WGS sequence"/>
</dbReference>
<dbReference type="Pfam" id="PF01699">
    <property type="entry name" value="Na_Ca_ex"/>
    <property type="match status" value="2"/>
</dbReference>
<dbReference type="InterPro" id="IPR044880">
    <property type="entry name" value="NCX_ion-bd_dom_sf"/>
</dbReference>
<feature type="transmembrane region" description="Helical" evidence="10">
    <location>
        <begin position="461"/>
        <end position="483"/>
    </location>
</feature>
<feature type="transmembrane region" description="Helical" evidence="10">
    <location>
        <begin position="489"/>
        <end position="510"/>
    </location>
</feature>
<comment type="function">
    <text evidence="10">Has a role in promoting intracellular calcium ion sequestration via the exchange of calcium ions for hydrogen ions across the vacuolar membrane. Involved also in manganese ion homeostasis via its uptake into the vacuole.</text>
</comment>
<dbReference type="InterPro" id="IPR004798">
    <property type="entry name" value="CAX-like"/>
</dbReference>
<keyword evidence="3 10" id="KW-0813">Transport</keyword>
<evidence type="ECO:0000256" key="2">
    <source>
        <dbReference type="ARBA" id="ARBA00008170"/>
    </source>
</evidence>
<dbReference type="NCBIfam" id="TIGR00378">
    <property type="entry name" value="cax"/>
    <property type="match status" value="1"/>
</dbReference>